<dbReference type="Gene3D" id="3.40.50.2300">
    <property type="match status" value="1"/>
</dbReference>
<dbReference type="PROSITE" id="PS50110">
    <property type="entry name" value="RESPONSE_REGULATORY"/>
    <property type="match status" value="1"/>
</dbReference>
<dbReference type="GO" id="GO:0000160">
    <property type="term" value="P:phosphorelay signal transduction system"/>
    <property type="evidence" value="ECO:0007669"/>
    <property type="project" value="InterPro"/>
</dbReference>
<dbReference type="GO" id="GO:0043709">
    <property type="term" value="P:cell adhesion involved in single-species biofilm formation"/>
    <property type="evidence" value="ECO:0007669"/>
    <property type="project" value="TreeGrafter"/>
</dbReference>
<evidence type="ECO:0000259" key="6">
    <source>
        <dbReference type="PROSITE" id="PS50887"/>
    </source>
</evidence>
<dbReference type="GO" id="GO:0005886">
    <property type="term" value="C:plasma membrane"/>
    <property type="evidence" value="ECO:0007669"/>
    <property type="project" value="TreeGrafter"/>
</dbReference>
<dbReference type="InterPro" id="IPR029787">
    <property type="entry name" value="Nucleotide_cyclase"/>
</dbReference>
<evidence type="ECO:0000313" key="8">
    <source>
        <dbReference type="Proteomes" id="UP000305881"/>
    </source>
</evidence>
<dbReference type="CDD" id="cd01949">
    <property type="entry name" value="GGDEF"/>
    <property type="match status" value="1"/>
</dbReference>
<dbReference type="PANTHER" id="PTHR45138">
    <property type="entry name" value="REGULATORY COMPONENTS OF SENSORY TRANSDUCTION SYSTEM"/>
    <property type="match status" value="1"/>
</dbReference>
<dbReference type="STRING" id="675511.GCA_000341735_01218"/>
<dbReference type="InterPro" id="IPR001789">
    <property type="entry name" value="Sig_transdc_resp-reg_receiver"/>
</dbReference>
<dbReference type="InterPro" id="IPR011006">
    <property type="entry name" value="CheY-like_superfamily"/>
</dbReference>
<dbReference type="FunFam" id="3.30.70.270:FF:000001">
    <property type="entry name" value="Diguanylate cyclase domain protein"/>
    <property type="match status" value="1"/>
</dbReference>
<dbReference type="GO" id="GO:0052621">
    <property type="term" value="F:diguanylate cyclase activity"/>
    <property type="evidence" value="ECO:0007669"/>
    <property type="project" value="UniProtKB-EC"/>
</dbReference>
<organism evidence="7 8">
    <name type="scientific">Methylotuvimicrobium buryatense</name>
    <name type="common">Methylomicrobium buryatense</name>
    <dbReference type="NCBI Taxonomy" id="95641"/>
    <lineage>
        <taxon>Bacteria</taxon>
        <taxon>Pseudomonadati</taxon>
        <taxon>Pseudomonadota</taxon>
        <taxon>Gammaproteobacteria</taxon>
        <taxon>Methylococcales</taxon>
        <taxon>Methylococcaceae</taxon>
        <taxon>Methylotuvimicrobium</taxon>
    </lineage>
</organism>
<evidence type="ECO:0000256" key="2">
    <source>
        <dbReference type="ARBA" id="ARBA00012528"/>
    </source>
</evidence>
<feature type="domain" description="Response regulatory" evidence="5">
    <location>
        <begin position="2"/>
        <end position="118"/>
    </location>
</feature>
<dbReference type="SUPFAM" id="SSF52172">
    <property type="entry name" value="CheY-like"/>
    <property type="match status" value="1"/>
</dbReference>
<dbReference type="EMBL" id="CP035467">
    <property type="protein sequence ID" value="QCW82374.1"/>
    <property type="molecule type" value="Genomic_DNA"/>
</dbReference>
<dbReference type="SUPFAM" id="SSF55073">
    <property type="entry name" value="Nucleotide cyclase"/>
    <property type="match status" value="1"/>
</dbReference>
<dbReference type="CDD" id="cd17546">
    <property type="entry name" value="REC_hyHK_CKI1_RcsC-like"/>
    <property type="match status" value="1"/>
</dbReference>
<evidence type="ECO:0000256" key="3">
    <source>
        <dbReference type="ARBA" id="ARBA00034247"/>
    </source>
</evidence>
<dbReference type="PANTHER" id="PTHR45138:SF9">
    <property type="entry name" value="DIGUANYLATE CYCLASE DGCM-RELATED"/>
    <property type="match status" value="1"/>
</dbReference>
<dbReference type="SMART" id="SM00448">
    <property type="entry name" value="REC"/>
    <property type="match status" value="1"/>
</dbReference>
<evidence type="ECO:0000256" key="1">
    <source>
        <dbReference type="ARBA" id="ARBA00001946"/>
    </source>
</evidence>
<evidence type="ECO:0000259" key="5">
    <source>
        <dbReference type="PROSITE" id="PS50110"/>
    </source>
</evidence>
<dbReference type="AlphaFoldDB" id="A0A4P9UM76"/>
<gene>
    <name evidence="7" type="ORF">EQU24_09055</name>
</gene>
<dbReference type="InterPro" id="IPR050469">
    <property type="entry name" value="Diguanylate_Cyclase"/>
</dbReference>
<reference evidence="8" key="1">
    <citation type="journal article" date="2019" name="J. Bacteriol.">
        <title>A Mutagenic Screen Identifies a TonB-Dependent Receptor Required for the Lanthanide Metal Switch in the Type I Methanotroph 'Methylotuvimicrobium buryatense' 5GB1C.</title>
        <authorList>
            <person name="Groom J.D."/>
            <person name="Ford S.M."/>
            <person name="Pesesky M.W."/>
            <person name="Lidstrom M.E."/>
        </authorList>
    </citation>
    <scope>NUCLEOTIDE SEQUENCE [LARGE SCALE GENOMIC DNA]</scope>
    <source>
        <strain evidence="8">5GB1C</strain>
    </source>
</reference>
<name>A0A4P9UM76_METBY</name>
<dbReference type="OrthoDB" id="9812260at2"/>
<comment type="cofactor">
    <cofactor evidence="1">
        <name>Mg(2+)</name>
        <dbReference type="ChEBI" id="CHEBI:18420"/>
    </cofactor>
</comment>
<accession>A0A4P9UM76</accession>
<dbReference type="InterPro" id="IPR043128">
    <property type="entry name" value="Rev_trsase/Diguanyl_cyclase"/>
</dbReference>
<dbReference type="PROSITE" id="PS50887">
    <property type="entry name" value="GGDEF"/>
    <property type="match status" value="1"/>
</dbReference>
<evidence type="ECO:0000313" key="7">
    <source>
        <dbReference type="EMBL" id="QCW82374.1"/>
    </source>
</evidence>
<dbReference type="Gene3D" id="3.30.70.270">
    <property type="match status" value="1"/>
</dbReference>
<dbReference type="KEGG" id="mbur:EQU24_09055"/>
<sequence length="309" mass="34791">MKILVIDDSKAIRMLVAECVKELGHHVIHAENGAEGLEFIRSNDVDLVMMDIEMPGLNGFETTQAIRSLKGDDWFPIIFLTIKTDDDSYAACIRAGGDAYLAKPISPKRLEMQIVAMERIYEMRRKLHAVQRDLMHANEALSFASLHDQLTGIANRRNFDTTLSREFNHARRDKQPLSLLMCDIDYFKVYNDRYGHMAGDDCLKKVAEAIASVPQRATDLACRYGGEEFAVIMPNTDWQVGRGLAEKIRSAVSARQIPHEGSKADSYVSLSLGLATYNGQFKNIDELMKASDDALYRAKEKGRNRLESV</sequence>
<dbReference type="Pfam" id="PF00072">
    <property type="entry name" value="Response_reg"/>
    <property type="match status" value="1"/>
</dbReference>
<proteinExistence type="predicted"/>
<feature type="domain" description="GGDEF" evidence="6">
    <location>
        <begin position="175"/>
        <end position="309"/>
    </location>
</feature>
<dbReference type="InterPro" id="IPR000160">
    <property type="entry name" value="GGDEF_dom"/>
</dbReference>
<dbReference type="NCBIfam" id="TIGR00254">
    <property type="entry name" value="GGDEF"/>
    <property type="match status" value="1"/>
</dbReference>
<dbReference type="EC" id="2.7.7.65" evidence="2"/>
<dbReference type="GO" id="GO:1902201">
    <property type="term" value="P:negative regulation of bacterial-type flagellum-dependent cell motility"/>
    <property type="evidence" value="ECO:0007669"/>
    <property type="project" value="TreeGrafter"/>
</dbReference>
<feature type="modified residue" description="4-aspartylphosphate" evidence="4">
    <location>
        <position position="51"/>
    </location>
</feature>
<keyword evidence="8" id="KW-1185">Reference proteome</keyword>
<keyword evidence="4" id="KW-0597">Phosphoprotein</keyword>
<evidence type="ECO:0000256" key="4">
    <source>
        <dbReference type="PROSITE-ProRule" id="PRU00169"/>
    </source>
</evidence>
<dbReference type="Pfam" id="PF00990">
    <property type="entry name" value="GGDEF"/>
    <property type="match status" value="1"/>
</dbReference>
<dbReference type="Proteomes" id="UP000305881">
    <property type="component" value="Chromosome"/>
</dbReference>
<comment type="catalytic activity">
    <reaction evidence="3">
        <text>2 GTP = 3',3'-c-di-GMP + 2 diphosphate</text>
        <dbReference type="Rhea" id="RHEA:24898"/>
        <dbReference type="ChEBI" id="CHEBI:33019"/>
        <dbReference type="ChEBI" id="CHEBI:37565"/>
        <dbReference type="ChEBI" id="CHEBI:58805"/>
        <dbReference type="EC" id="2.7.7.65"/>
    </reaction>
</comment>
<dbReference type="SMART" id="SM00267">
    <property type="entry name" value="GGDEF"/>
    <property type="match status" value="1"/>
</dbReference>
<dbReference type="RefSeq" id="WP_017839802.1">
    <property type="nucleotide sequence ID" value="NZ_CP035467.1"/>
</dbReference>
<protein>
    <recommendedName>
        <fullName evidence="2">diguanylate cyclase</fullName>
        <ecNumber evidence="2">2.7.7.65</ecNumber>
    </recommendedName>
</protein>